<dbReference type="OrthoDB" id="6154955at2759"/>
<accession>A0A7M5V0S8</accession>
<dbReference type="InterPro" id="IPR000742">
    <property type="entry name" value="EGF"/>
</dbReference>
<dbReference type="PROSITE" id="PS50026">
    <property type="entry name" value="EGF_3"/>
    <property type="match status" value="1"/>
</dbReference>
<dbReference type="Gene3D" id="2.60.120.40">
    <property type="match status" value="2"/>
</dbReference>
<comment type="caution">
    <text evidence="2">Lacks conserved residue(s) required for the propagation of feature annotation.</text>
</comment>
<feature type="compositionally biased region" description="Basic and acidic residues" evidence="3">
    <location>
        <begin position="1573"/>
        <end position="1589"/>
    </location>
</feature>
<name>A0A7M5V0S8_9CNID</name>
<dbReference type="CDD" id="cd00054">
    <property type="entry name" value="EGF_CA"/>
    <property type="match status" value="1"/>
</dbReference>
<dbReference type="PROSITE" id="PS50835">
    <property type="entry name" value="IG_LIKE"/>
    <property type="match status" value="1"/>
</dbReference>
<keyword evidence="1" id="KW-1015">Disulfide bond</keyword>
<keyword evidence="4" id="KW-0812">Transmembrane</keyword>
<feature type="transmembrane region" description="Helical" evidence="4">
    <location>
        <begin position="1457"/>
        <end position="1481"/>
    </location>
</feature>
<dbReference type="EnsemblMetazoa" id="CLYHEMT007598.1">
    <property type="protein sequence ID" value="CLYHEMP007598.1"/>
    <property type="gene ID" value="CLYHEMG007598"/>
</dbReference>
<feature type="chain" id="PRO_5029835891" description="Cnidarian restricted protein" evidence="5">
    <location>
        <begin position="21"/>
        <end position="1603"/>
    </location>
</feature>
<evidence type="ECO:0000313" key="8">
    <source>
        <dbReference type="EnsemblMetazoa" id="CLYHEMP007598.1"/>
    </source>
</evidence>
<keyword evidence="5" id="KW-0732">Signal</keyword>
<reference evidence="8" key="1">
    <citation type="submission" date="2021-01" db="UniProtKB">
        <authorList>
            <consortium name="EnsemblMetazoa"/>
        </authorList>
    </citation>
    <scope>IDENTIFICATION</scope>
</reference>
<dbReference type="InterPro" id="IPR008983">
    <property type="entry name" value="Tumour_necrosis_fac-like_dom"/>
</dbReference>
<evidence type="ECO:0000256" key="5">
    <source>
        <dbReference type="SAM" id="SignalP"/>
    </source>
</evidence>
<evidence type="ECO:0000259" key="6">
    <source>
        <dbReference type="PROSITE" id="PS50026"/>
    </source>
</evidence>
<evidence type="ECO:0008006" key="10">
    <source>
        <dbReference type="Google" id="ProtNLM"/>
    </source>
</evidence>
<dbReference type="InterPro" id="IPR007110">
    <property type="entry name" value="Ig-like_dom"/>
</dbReference>
<dbReference type="SUPFAM" id="SSF49842">
    <property type="entry name" value="TNF-like"/>
    <property type="match status" value="1"/>
</dbReference>
<dbReference type="Proteomes" id="UP000594262">
    <property type="component" value="Unplaced"/>
</dbReference>
<keyword evidence="4" id="KW-0472">Membrane</keyword>
<feature type="compositionally biased region" description="Polar residues" evidence="3">
    <location>
        <begin position="1527"/>
        <end position="1541"/>
    </location>
</feature>
<dbReference type="PROSITE" id="PS00010">
    <property type="entry name" value="ASX_HYDROXYL"/>
    <property type="match status" value="1"/>
</dbReference>
<evidence type="ECO:0000256" key="3">
    <source>
        <dbReference type="SAM" id="MobiDB-lite"/>
    </source>
</evidence>
<sequence>MIRFFLFLHIISMLVQQQIAERIGFYGHLSSDGQEQLTEKINAIIFTPVETRGSTYTGGTLTINQPGTYLYSCTLIVQSDSDQIIQLQLNLNDEKTSSFKSSLYVSAGDSTISNTGVIQVISQNVIRIYLKIKSSIKLLQNSHFMLHLLSSKGTQQAFTVQTTPDVWHYQMNHLKVVSFQVWSSQESKGCFSTTNLLVPANGFLVAESNGLFMISLNILIESEEDIECSNWVYLKTNENKIACVHLEVSQPKQTLTINILKFLKLSMNDRFWIEMASSCNNVRVHHGSSFSGSQIQQPVQGLSLATSEHISRQNINGWFAPDLTIFRKPYSYDYNDNHIEMSAKHITIKTSGYAILAVDLYVNKPSDNSGEVILAVTRNQDTIDTVTHLKESSWVKKSKIKGTQFNLHLISRMLVDSGDTVRIQIFFPGQGRWILLKNSSLAIQVLEATSSTMLQKSSTVVLISKKWSILHHCLSLDQLNVKILYDSSMKVRKNGIYNVEFVFKLSESKESIDLEIGLLHDEPLLYSKENSIRSGNTLKLSSTVRLNADMLFGFYIKGNKESPVKGVCRVKLTYLGDHHSIIGFQANLQKNFITQGNTGYFRINKYDKPNSDLYYNTYEGFDHDRGIFKAPFRGIYLVSINVVILKVIMNSKQNYVAVMLKVNDKETIFFDLKEHKFLSKDEQNPRNSTISFCMSGALHLNDHDTVHIEVYVNNDVQWEIDSRSSFSMVMLTSQNNGFSAYRPSIKLKNTDQMNQKIVSGWELGHPASPYAMFKGTTKSAPKLDGGDNIKFAVSGNYLISVQILMQYQEPQKELTLKLVESSSQKKKTIEFECDTYTMNFNVMSISCQFFGNFDKDEIYTVQISTGVRSFIGVYNFYNNKQNNDENMAYLSVVLLGNVVDYQAGLLYLQYDQEFSGGVSTIETWQYPNLLNTPGNYGFDTTNGVLNVIAKGWFLFTATVFCRRTFGNGTIDLVRRGDAAGNVLLRAKGECHKHQRSLSFIGVQHLDRNEQISLQQSGYGGGDIVAKETHWSFSYLKWNCKRYYVNSRIDYHTRAQKKYDQPITWSESKTDKVAVSKIPLESKGVYFITINLIITTASDFQVQLMVVYKDECTSKQSSKTQSPALRTHTVALACAIVIRQSNPWITINLQGNGNIQIESESTASVSFITKNHLEHPLLILRMNAPMNYHSWGTKNIRKYSIQSMSTFFFNNLQTAITIYGGTYLISCHMVITVEKPREMTLGVLVNQELAISTKEYVSDTKTVSIKQIAYLRQGATLSLVLYPGSHVIEKGSTWNILLLDAPNGGDSESMLPVISQDLTHGNKILVNADQELSCDAVAPRSITYQWFFNNKILSNEVFETLHPSKYMELGSGRYQCQALSERFFSVGPVSRAAYIKISPVNECEKQPGICGEEATCHDKQVGFECRCENQKYEHVKGKGCVAVAAKKDDKSIKPGRSLVILILIPFVCLTILIVIACTIYVCMKRRQIHRRDPERQAVVGAENSDDITMQSLNNSLAEDYSDIENERTSLSSGATQNTNSENGGVHFLTVPTSSQQQPRRTRFNTHPRFLGGSRDSRLDEESSPRPDLNWRKFSNGSVQVIYRK</sequence>
<keyword evidence="2" id="KW-0245">EGF-like domain</keyword>
<evidence type="ECO:0000313" key="9">
    <source>
        <dbReference type="Proteomes" id="UP000594262"/>
    </source>
</evidence>
<evidence type="ECO:0000256" key="4">
    <source>
        <dbReference type="SAM" id="Phobius"/>
    </source>
</evidence>
<evidence type="ECO:0000256" key="1">
    <source>
        <dbReference type="ARBA" id="ARBA00023157"/>
    </source>
</evidence>
<feature type="signal peptide" evidence="5">
    <location>
        <begin position="1"/>
        <end position="20"/>
    </location>
</feature>
<feature type="region of interest" description="Disordered" evidence="3">
    <location>
        <begin position="1526"/>
        <end position="1589"/>
    </location>
</feature>
<protein>
    <recommendedName>
        <fullName evidence="10">Cnidarian restricted protein</fullName>
    </recommendedName>
</protein>
<keyword evidence="9" id="KW-1185">Reference proteome</keyword>
<keyword evidence="4" id="KW-1133">Transmembrane helix</keyword>
<dbReference type="GeneID" id="136808632"/>
<proteinExistence type="predicted"/>
<feature type="domain" description="EGF-like" evidence="6">
    <location>
        <begin position="1398"/>
        <end position="1440"/>
    </location>
</feature>
<organism evidence="8 9">
    <name type="scientific">Clytia hemisphaerica</name>
    <dbReference type="NCBI Taxonomy" id="252671"/>
    <lineage>
        <taxon>Eukaryota</taxon>
        <taxon>Metazoa</taxon>
        <taxon>Cnidaria</taxon>
        <taxon>Hydrozoa</taxon>
        <taxon>Hydroidolina</taxon>
        <taxon>Leptothecata</taxon>
        <taxon>Obeliida</taxon>
        <taxon>Clytiidae</taxon>
        <taxon>Clytia</taxon>
    </lineage>
</organism>
<dbReference type="InterPro" id="IPR000152">
    <property type="entry name" value="EGF-type_Asp/Asn_hydroxyl_site"/>
</dbReference>
<dbReference type="RefSeq" id="XP_066921275.1">
    <property type="nucleotide sequence ID" value="XM_067065174.1"/>
</dbReference>
<evidence type="ECO:0000256" key="2">
    <source>
        <dbReference type="PROSITE-ProRule" id="PRU00076"/>
    </source>
</evidence>
<feature type="domain" description="Ig-like" evidence="7">
    <location>
        <begin position="1301"/>
        <end position="1377"/>
    </location>
</feature>
<evidence type="ECO:0000259" key="7">
    <source>
        <dbReference type="PROSITE" id="PS50835"/>
    </source>
</evidence>